<dbReference type="RefSeq" id="WP_109347628.1">
    <property type="nucleotide sequence ID" value="NZ_CP029343.1"/>
</dbReference>
<reference evidence="3 4" key="1">
    <citation type="submission" date="2018-05" db="EMBL/GenBank/DDBJ databases">
        <title>Complete genome sequence of Massilia oculi sp. nov. CCUG 43427T (=DSM 26321T), the type strain of M. oculi, and comparison with genome sequences of other Massilia strains.</title>
        <authorList>
            <person name="Zhu B."/>
        </authorList>
    </citation>
    <scope>NUCLEOTIDE SEQUENCE [LARGE SCALE GENOMIC DNA]</scope>
    <source>
        <strain evidence="3 4">CCUG 43427</strain>
    </source>
</reference>
<name>A0A2S2DPU1_9BURK</name>
<gene>
    <name evidence="3" type="ORF">DIR46_24875</name>
</gene>
<keyword evidence="1" id="KW-0732">Signal</keyword>
<feature type="domain" description="Ysc84 actin-binding" evidence="2">
    <location>
        <begin position="108"/>
        <end position="222"/>
    </location>
</feature>
<evidence type="ECO:0000313" key="4">
    <source>
        <dbReference type="Proteomes" id="UP000245820"/>
    </source>
</evidence>
<dbReference type="GO" id="GO:0035091">
    <property type="term" value="F:phosphatidylinositol binding"/>
    <property type="evidence" value="ECO:0007669"/>
    <property type="project" value="TreeGrafter"/>
</dbReference>
<feature type="signal peptide" evidence="1">
    <location>
        <begin position="1"/>
        <end position="27"/>
    </location>
</feature>
<dbReference type="PROSITE" id="PS51257">
    <property type="entry name" value="PROKAR_LIPOPROTEIN"/>
    <property type="match status" value="1"/>
</dbReference>
<dbReference type="CDD" id="cd11524">
    <property type="entry name" value="SYLF"/>
    <property type="match status" value="1"/>
</dbReference>
<dbReference type="PANTHER" id="PTHR15629">
    <property type="entry name" value="SH3YL1 PROTEIN"/>
    <property type="match status" value="1"/>
</dbReference>
<dbReference type="AlphaFoldDB" id="A0A2S2DPU1"/>
<keyword evidence="4" id="KW-1185">Reference proteome</keyword>
<evidence type="ECO:0000259" key="2">
    <source>
        <dbReference type="Pfam" id="PF04366"/>
    </source>
</evidence>
<sequence length="234" mass="24030">MKAQPGNTRRLLMPTILGAALGLAACAGQPTRDETQARVDAAKVTLDNFVRDPDMTWFRQHVGQARAVLISPQIVQAGFIVGGSGGSAVLIARRDNAWAGPAFYRIAAGSVGLQAGAQASEMVALVMTEKGLNSLLSTTFKLGADVSVAAGPVGAGTGAPLNADMLVYTRSKGLYGGLNLDGTVISVDDGRNHAYYGVGTTPVDILVTRSVSNPHGQTLARVASNAVSGDPGDQ</sequence>
<organism evidence="3 4">
    <name type="scientific">Massilia oculi</name>
    <dbReference type="NCBI Taxonomy" id="945844"/>
    <lineage>
        <taxon>Bacteria</taxon>
        <taxon>Pseudomonadati</taxon>
        <taxon>Pseudomonadota</taxon>
        <taxon>Betaproteobacteria</taxon>
        <taxon>Burkholderiales</taxon>
        <taxon>Oxalobacteraceae</taxon>
        <taxon>Telluria group</taxon>
        <taxon>Massilia</taxon>
    </lineage>
</organism>
<proteinExistence type="predicted"/>
<dbReference type="OrthoDB" id="198978at2"/>
<dbReference type="Pfam" id="PF04366">
    <property type="entry name" value="Ysc84"/>
    <property type="match status" value="1"/>
</dbReference>
<protein>
    <recommendedName>
        <fullName evidence="2">Ysc84 actin-binding domain-containing protein</fullName>
    </recommendedName>
</protein>
<dbReference type="EMBL" id="CP029343">
    <property type="protein sequence ID" value="AWL07341.1"/>
    <property type="molecule type" value="Genomic_DNA"/>
</dbReference>
<feature type="chain" id="PRO_5015391967" description="Ysc84 actin-binding domain-containing protein" evidence="1">
    <location>
        <begin position="28"/>
        <end position="234"/>
    </location>
</feature>
<evidence type="ECO:0000313" key="3">
    <source>
        <dbReference type="EMBL" id="AWL07341.1"/>
    </source>
</evidence>
<evidence type="ECO:0000256" key="1">
    <source>
        <dbReference type="SAM" id="SignalP"/>
    </source>
</evidence>
<dbReference type="InterPro" id="IPR051702">
    <property type="entry name" value="SH3_domain_YSC84-like"/>
</dbReference>
<dbReference type="KEGG" id="mtim:DIR46_24875"/>
<dbReference type="PANTHER" id="PTHR15629:SF2">
    <property type="entry name" value="SH3 DOMAIN-CONTAINING YSC84-LIKE PROTEIN 1"/>
    <property type="match status" value="1"/>
</dbReference>
<accession>A0A2S2DPU1</accession>
<dbReference type="InterPro" id="IPR007461">
    <property type="entry name" value="Ysc84_actin-binding"/>
</dbReference>
<dbReference type="Proteomes" id="UP000245820">
    <property type="component" value="Chromosome"/>
</dbReference>